<keyword evidence="2" id="KW-1185">Reference proteome</keyword>
<proteinExistence type="predicted"/>
<gene>
    <name evidence="1" type="ORF">ACFFGH_17425</name>
</gene>
<comment type="caution">
    <text evidence="1">The sequence shown here is derived from an EMBL/GenBank/DDBJ whole genome shotgun (WGS) entry which is preliminary data.</text>
</comment>
<dbReference type="EMBL" id="JBHLTG010000004">
    <property type="protein sequence ID" value="MFC0679621.1"/>
    <property type="molecule type" value="Genomic_DNA"/>
</dbReference>
<evidence type="ECO:0000313" key="2">
    <source>
        <dbReference type="Proteomes" id="UP001589896"/>
    </source>
</evidence>
<organism evidence="1 2">
    <name type="scientific">Lysobacter korlensis</name>
    <dbReference type="NCBI Taxonomy" id="553636"/>
    <lineage>
        <taxon>Bacteria</taxon>
        <taxon>Pseudomonadati</taxon>
        <taxon>Pseudomonadota</taxon>
        <taxon>Gammaproteobacteria</taxon>
        <taxon>Lysobacterales</taxon>
        <taxon>Lysobacteraceae</taxon>
        <taxon>Lysobacter</taxon>
    </lineage>
</organism>
<evidence type="ECO:0000313" key="1">
    <source>
        <dbReference type="EMBL" id="MFC0679621.1"/>
    </source>
</evidence>
<reference evidence="1 2" key="1">
    <citation type="submission" date="2024-09" db="EMBL/GenBank/DDBJ databases">
        <authorList>
            <person name="Sun Q."/>
            <person name="Mori K."/>
        </authorList>
    </citation>
    <scope>NUCLEOTIDE SEQUENCE [LARGE SCALE GENOMIC DNA]</scope>
    <source>
        <strain evidence="1 2">KCTC 23076</strain>
    </source>
</reference>
<sequence>MAGGNARRQGLEACSTPQPIGDRADWLGHVTPPVSGAATVKARALSVADLQLRSPRALNLRGTSPPYICSALGSAQRAQYAASARPTAPCFVLPVRRLRMTPGDSPTNRKPLPMKSLIAAAFLALASLSAHAAEPVTASTTFLEYEPVRAGGESKWMTVTFKNNTGSPIDVYGMGWDGPYEFTWWCSNGTYHLLPPHGTCTLSGQFEARSTEPLGLNTGIAGFRLSTGTIIIDIAGFIYTGKTKAGVDNLLSSLTALGLPAASVDQLKPPLSSARTYLYDSYTSNDKKACSPLRTFILRTEQEAVAGRITDWEAAALEMQARAIRTTLGCTCSV</sequence>
<protein>
    <submittedName>
        <fullName evidence="1">Uncharacterized protein</fullName>
    </submittedName>
</protein>
<dbReference type="Proteomes" id="UP001589896">
    <property type="component" value="Unassembled WGS sequence"/>
</dbReference>
<name>A0ABV6RS49_9GAMM</name>
<accession>A0ABV6RS49</accession>
<dbReference type="RefSeq" id="WP_386670571.1">
    <property type="nucleotide sequence ID" value="NZ_JBHLTG010000004.1"/>
</dbReference>